<name>A0ABU8DRT6_9ACTN</name>
<dbReference type="PANTHER" id="PTHR43156:SF2">
    <property type="entry name" value="STAGE II SPORULATION PROTEIN E"/>
    <property type="match status" value="1"/>
</dbReference>
<evidence type="ECO:0000313" key="8">
    <source>
        <dbReference type="Proteomes" id="UP001361570"/>
    </source>
</evidence>
<feature type="compositionally biased region" description="Pro residues" evidence="3">
    <location>
        <begin position="1"/>
        <end position="10"/>
    </location>
</feature>
<keyword evidence="1" id="KW-0378">Hydrolase</keyword>
<dbReference type="InterPro" id="IPR000700">
    <property type="entry name" value="PAS-assoc_C"/>
</dbReference>
<dbReference type="InterPro" id="IPR001610">
    <property type="entry name" value="PAC"/>
</dbReference>
<dbReference type="Pfam" id="PF13185">
    <property type="entry name" value="GAF_2"/>
    <property type="match status" value="1"/>
</dbReference>
<dbReference type="CDD" id="cd00130">
    <property type="entry name" value="PAS"/>
    <property type="match status" value="1"/>
</dbReference>
<dbReference type="RefSeq" id="WP_336403705.1">
    <property type="nucleotide sequence ID" value="NZ_JBAPLU010000006.1"/>
</dbReference>
<keyword evidence="2" id="KW-0175">Coiled coil</keyword>
<keyword evidence="8" id="KW-1185">Reference proteome</keyword>
<reference evidence="7 8" key="1">
    <citation type="submission" date="2024-03" db="EMBL/GenBank/DDBJ databases">
        <title>Draft genome sequence of Klenkia sp. LSe6-5.</title>
        <authorList>
            <person name="Duangmal K."/>
            <person name="Chantavorakit T."/>
        </authorList>
    </citation>
    <scope>NUCLEOTIDE SEQUENCE [LARGE SCALE GENOMIC DNA]</scope>
    <source>
        <strain evidence="7 8">LSe6-5</strain>
    </source>
</reference>
<dbReference type="NCBIfam" id="TIGR00229">
    <property type="entry name" value="sensory_box"/>
    <property type="match status" value="1"/>
</dbReference>
<proteinExistence type="predicted"/>
<dbReference type="PROSITE" id="PS51746">
    <property type="entry name" value="PPM_2"/>
    <property type="match status" value="1"/>
</dbReference>
<dbReference type="SUPFAM" id="SSF55781">
    <property type="entry name" value="GAF domain-like"/>
    <property type="match status" value="1"/>
</dbReference>
<dbReference type="PANTHER" id="PTHR43156">
    <property type="entry name" value="STAGE II SPORULATION PROTEIN E-RELATED"/>
    <property type="match status" value="1"/>
</dbReference>
<dbReference type="InterPro" id="IPR052016">
    <property type="entry name" value="Bact_Sigma-Reg"/>
</dbReference>
<dbReference type="Pfam" id="PF13426">
    <property type="entry name" value="PAS_9"/>
    <property type="match status" value="1"/>
</dbReference>
<evidence type="ECO:0000259" key="4">
    <source>
        <dbReference type="PROSITE" id="PS50112"/>
    </source>
</evidence>
<dbReference type="Pfam" id="PF13188">
    <property type="entry name" value="PAS_8"/>
    <property type="match status" value="1"/>
</dbReference>
<sequence length="771" mass="81221">MPQAPVPPGSDVPAEAAALVPGAPGSASGADDDDRGHQAEAVGAAAAVVSATDSAEGARSALPGVLVDVPVAVLVIDQKAGTVVFANSAAVELAGNVRLPVAIDEWGASAGLTDLTGAPLESTGSPLSQVAEGTPVAGEAVRLAPSSSQQEMTLWVTGFPLSREPDTDQLALVVFLQLDADRASDDPADRLQALRDRAVLATDICFTITDPRREDDPLVWVNPSFTRVTGYPYEESVGRNCRFLQGPATDPAAVATIRRALEERQPVTETLLNYRRDGTAFWNQVAISPVFNGAGELVSFVGVQSDVTERVRSEGERAAAFAAEQAARREAETAQAYAEQAQADAERAREEAETAQNRLALMAEATSSLAATLDRTELLDRLADLCVPLLADWIFVTVVDAHGEVVETAAKHRRGLDDDLRAISTQHASNLTPASPSRQAMDTRRPVVVEDLTGERVDSVFARTPAREAYQRLGGRTVVAVPMIARRRVLGAMALVITGEDRGFDDADVELVQDLARRAGLALDNVRLYQAEHQVAETLQRSLLPQLPDIPGVAAAAHYVSASTAADVGGDFYDLLQLPDGAIGVAIGDVVGHDVAAAAAMGHLRGLLRACMWDPTDADPAAVLGRVDRLVQGLHVASMATMAYVRAVPPAGEGRPWQLVVANAGHPPLVLRYPDGRVEVLTAATGLLVGVDGDTRRDSVHLEVPAGTTVVGYTDGLIEHPGADLDEGIAALVDRLRNAPVDAPPADLCSHAVETELDRRDDVALIAVRLG</sequence>
<evidence type="ECO:0000259" key="5">
    <source>
        <dbReference type="PROSITE" id="PS50113"/>
    </source>
</evidence>
<dbReference type="Gene3D" id="3.30.450.20">
    <property type="entry name" value="PAS domain"/>
    <property type="match status" value="1"/>
</dbReference>
<dbReference type="InterPro" id="IPR035965">
    <property type="entry name" value="PAS-like_dom_sf"/>
</dbReference>
<dbReference type="PROSITE" id="PS50112">
    <property type="entry name" value="PAS"/>
    <property type="match status" value="1"/>
</dbReference>
<organism evidence="7 8">
    <name type="scientific">Klenkia sesuvii</name>
    <dbReference type="NCBI Taxonomy" id="3103137"/>
    <lineage>
        <taxon>Bacteria</taxon>
        <taxon>Bacillati</taxon>
        <taxon>Actinomycetota</taxon>
        <taxon>Actinomycetes</taxon>
        <taxon>Geodermatophilales</taxon>
        <taxon>Geodermatophilaceae</taxon>
        <taxon>Klenkia</taxon>
    </lineage>
</organism>
<dbReference type="SMART" id="SM00331">
    <property type="entry name" value="PP2C_SIG"/>
    <property type="match status" value="1"/>
</dbReference>
<dbReference type="PROSITE" id="PS50113">
    <property type="entry name" value="PAC"/>
    <property type="match status" value="1"/>
</dbReference>
<dbReference type="InterPro" id="IPR000014">
    <property type="entry name" value="PAS"/>
</dbReference>
<dbReference type="InterPro" id="IPR003018">
    <property type="entry name" value="GAF"/>
</dbReference>
<dbReference type="InterPro" id="IPR029016">
    <property type="entry name" value="GAF-like_dom_sf"/>
</dbReference>
<dbReference type="EMBL" id="JBAPLU010000006">
    <property type="protein sequence ID" value="MEI4271565.1"/>
    <property type="molecule type" value="Genomic_DNA"/>
</dbReference>
<dbReference type="Pfam" id="PF07228">
    <property type="entry name" value="SpoIIE"/>
    <property type="match status" value="1"/>
</dbReference>
<evidence type="ECO:0000259" key="6">
    <source>
        <dbReference type="PROSITE" id="PS51746"/>
    </source>
</evidence>
<dbReference type="SMART" id="SM00086">
    <property type="entry name" value="PAC"/>
    <property type="match status" value="1"/>
</dbReference>
<feature type="coiled-coil region" evidence="2">
    <location>
        <begin position="324"/>
        <end position="365"/>
    </location>
</feature>
<dbReference type="Proteomes" id="UP001361570">
    <property type="component" value="Unassembled WGS sequence"/>
</dbReference>
<accession>A0ABU8DRT6</accession>
<evidence type="ECO:0000256" key="3">
    <source>
        <dbReference type="SAM" id="MobiDB-lite"/>
    </source>
</evidence>
<dbReference type="SUPFAM" id="SSF55785">
    <property type="entry name" value="PYP-like sensor domain (PAS domain)"/>
    <property type="match status" value="1"/>
</dbReference>
<feature type="domain" description="PAC" evidence="5">
    <location>
        <begin position="265"/>
        <end position="319"/>
    </location>
</feature>
<evidence type="ECO:0000256" key="2">
    <source>
        <dbReference type="SAM" id="Coils"/>
    </source>
</evidence>
<protein>
    <submittedName>
        <fullName evidence="7">SpoIIE family protein phosphatase</fullName>
    </submittedName>
</protein>
<comment type="caution">
    <text evidence="7">The sequence shown here is derived from an EMBL/GenBank/DDBJ whole genome shotgun (WGS) entry which is preliminary data.</text>
</comment>
<dbReference type="SMART" id="SM00065">
    <property type="entry name" value="GAF"/>
    <property type="match status" value="1"/>
</dbReference>
<gene>
    <name evidence="7" type="ORF">TEK04_07495</name>
</gene>
<evidence type="ECO:0000313" key="7">
    <source>
        <dbReference type="EMBL" id="MEI4271565.1"/>
    </source>
</evidence>
<dbReference type="Gene3D" id="3.60.40.10">
    <property type="entry name" value="PPM-type phosphatase domain"/>
    <property type="match status" value="1"/>
</dbReference>
<feature type="region of interest" description="Disordered" evidence="3">
    <location>
        <begin position="1"/>
        <end position="37"/>
    </location>
</feature>
<dbReference type="Gene3D" id="3.30.450.40">
    <property type="match status" value="1"/>
</dbReference>
<dbReference type="SUPFAM" id="SSF81606">
    <property type="entry name" value="PP2C-like"/>
    <property type="match status" value="1"/>
</dbReference>
<dbReference type="InterPro" id="IPR036457">
    <property type="entry name" value="PPM-type-like_dom_sf"/>
</dbReference>
<dbReference type="InterPro" id="IPR001932">
    <property type="entry name" value="PPM-type_phosphatase-like_dom"/>
</dbReference>
<feature type="domain" description="PPM-type phosphatase" evidence="6">
    <location>
        <begin position="556"/>
        <end position="770"/>
    </location>
</feature>
<feature type="compositionally biased region" description="Low complexity" evidence="3">
    <location>
        <begin position="16"/>
        <end position="29"/>
    </location>
</feature>
<evidence type="ECO:0000256" key="1">
    <source>
        <dbReference type="ARBA" id="ARBA00022801"/>
    </source>
</evidence>
<feature type="domain" description="PAS" evidence="4">
    <location>
        <begin position="218"/>
        <end position="264"/>
    </location>
</feature>